<evidence type="ECO:0000313" key="2">
    <source>
        <dbReference type="EMBL" id="BBH25470.1"/>
    </source>
</evidence>
<keyword evidence="1" id="KW-1133">Transmembrane helix</keyword>
<proteinExistence type="predicted"/>
<protein>
    <submittedName>
        <fullName evidence="2">Uncharacterized protein</fullName>
    </submittedName>
</protein>
<evidence type="ECO:0000313" key="3">
    <source>
        <dbReference type="Proteomes" id="UP000268059"/>
    </source>
</evidence>
<sequence length="140" mass="16060">MDKQREKYMKMSVEERKAVAHAVKQGEAYKTWKKEADRSRLKYIMTLVLFFVFFGLDNVLSGKKTWGDVASVLLVAYCGFAIVFLAVDSIRAKAHPRVWRCPNCGQILPCRSANFSRGAESYQPDVYVDHCPYCNHDLTK</sequence>
<keyword evidence="3" id="KW-1185">Reference proteome</keyword>
<keyword evidence="1" id="KW-0472">Membrane</keyword>
<dbReference type="Proteomes" id="UP000268059">
    <property type="component" value="Chromosome"/>
</dbReference>
<organism evidence="2 3">
    <name type="scientific">Intestinibaculum porci</name>
    <dbReference type="NCBI Taxonomy" id="2487118"/>
    <lineage>
        <taxon>Bacteria</taxon>
        <taxon>Bacillati</taxon>
        <taxon>Bacillota</taxon>
        <taxon>Erysipelotrichia</taxon>
        <taxon>Erysipelotrichales</taxon>
        <taxon>Erysipelotrichaceae</taxon>
        <taxon>Intestinibaculum</taxon>
    </lineage>
</organism>
<feature type="transmembrane region" description="Helical" evidence="1">
    <location>
        <begin position="66"/>
        <end position="87"/>
    </location>
</feature>
<reference evidence="2 3" key="1">
    <citation type="submission" date="2018-11" db="EMBL/GenBank/DDBJ databases">
        <title>Novel Erysipelotrichaceae bacterium isolated from small intestine of a swine.</title>
        <authorList>
            <person name="Kim J.S."/>
            <person name="Choe H."/>
            <person name="Lee Y.R."/>
            <person name="Kim K.M."/>
            <person name="Park D.S."/>
        </authorList>
    </citation>
    <scope>NUCLEOTIDE SEQUENCE [LARGE SCALE GENOMIC DNA]</scope>
    <source>
        <strain evidence="2 3">SG0102</strain>
    </source>
</reference>
<dbReference type="InParanoid" id="A0A3G9J2T2"/>
<dbReference type="KEGG" id="ebm:SG0102_04040"/>
<feature type="transmembrane region" description="Helical" evidence="1">
    <location>
        <begin position="43"/>
        <end position="60"/>
    </location>
</feature>
<dbReference type="RefSeq" id="WP_125118419.1">
    <property type="nucleotide sequence ID" value="NZ_AP019309.1"/>
</dbReference>
<evidence type="ECO:0000256" key="1">
    <source>
        <dbReference type="SAM" id="Phobius"/>
    </source>
</evidence>
<keyword evidence="1" id="KW-0812">Transmembrane</keyword>
<dbReference type="OrthoDB" id="1787247at2"/>
<name>A0A3G9J2T2_9FIRM</name>
<accession>A0A3G9J2T2</accession>
<gene>
    <name evidence="2" type="ORF">SG0102_04040</name>
</gene>
<dbReference type="EMBL" id="AP019309">
    <property type="protein sequence ID" value="BBH25470.1"/>
    <property type="molecule type" value="Genomic_DNA"/>
</dbReference>
<dbReference type="AlphaFoldDB" id="A0A3G9J2T2"/>